<dbReference type="PANTHER" id="PTHR30308">
    <property type="entry name" value="TMRNA-BINDING COMPONENT OF TRANS-TRANSLATION TAGGING COMPLEX"/>
    <property type="match status" value="1"/>
</dbReference>
<dbReference type="PANTHER" id="PTHR30308:SF2">
    <property type="entry name" value="SSRA-BINDING PROTEIN"/>
    <property type="match status" value="1"/>
</dbReference>
<evidence type="ECO:0000313" key="4">
    <source>
        <dbReference type="EMBL" id="MCA9379182.1"/>
    </source>
</evidence>
<accession>A0A955I788</accession>
<comment type="similarity">
    <text evidence="3">Belongs to the SmpB family.</text>
</comment>
<dbReference type="GO" id="GO:0005829">
    <property type="term" value="C:cytosol"/>
    <property type="evidence" value="ECO:0007669"/>
    <property type="project" value="TreeGrafter"/>
</dbReference>
<dbReference type="Pfam" id="PF01668">
    <property type="entry name" value="SmpB"/>
    <property type="match status" value="1"/>
</dbReference>
<evidence type="ECO:0000256" key="3">
    <source>
        <dbReference type="HAMAP-Rule" id="MF_00023"/>
    </source>
</evidence>
<dbReference type="GO" id="GO:0070929">
    <property type="term" value="P:trans-translation"/>
    <property type="evidence" value="ECO:0007669"/>
    <property type="project" value="UniProtKB-UniRule"/>
</dbReference>
<dbReference type="GO" id="GO:0003723">
    <property type="term" value="F:RNA binding"/>
    <property type="evidence" value="ECO:0007669"/>
    <property type="project" value="UniProtKB-UniRule"/>
</dbReference>
<dbReference type="Proteomes" id="UP000760819">
    <property type="component" value="Unassembled WGS sequence"/>
</dbReference>
<comment type="function">
    <text evidence="3">Required for rescue of stalled ribosomes mediated by trans-translation. Binds to transfer-messenger RNA (tmRNA), required for stable association of tmRNA with ribosomes. tmRNA and SmpB together mimic tRNA shape, replacing the anticodon stem-loop with SmpB. tmRNA is encoded by the ssrA gene; the 2 termini fold to resemble tRNA(Ala) and it encodes a 'tag peptide', a short internal open reading frame. During trans-translation Ala-aminoacylated tmRNA acts like a tRNA, entering the A-site of stalled ribosomes, displacing the stalled mRNA. The ribosome then switches to translate the ORF on the tmRNA; the nascent peptide is terminated with the 'tag peptide' encoded by the tmRNA and targeted for degradation. The ribosome is freed to recommence translation, which seems to be the essential function of trans-translation.</text>
</comment>
<keyword evidence="1 3" id="KW-0963">Cytoplasm</keyword>
<sequence length="150" mass="17191">MKQIYYNKRAKVDYQILDKLEAGIVLFGWEAKSVKAGHVNMTAAYVDTMLGTSLELRGASISSWDSGRMQSDTQKKRDRRLLVHKSQAAKFAQLADRPGYTIIPLSLFVNDKGLIKLEIAVAKGVKKYQKKQKIKERDMRRQLESDMKRL</sequence>
<dbReference type="NCBIfam" id="NF003843">
    <property type="entry name" value="PRK05422.1"/>
    <property type="match status" value="1"/>
</dbReference>
<dbReference type="HAMAP" id="MF_00023">
    <property type="entry name" value="SmpB"/>
    <property type="match status" value="1"/>
</dbReference>
<proteinExistence type="inferred from homology"/>
<name>A0A955I788_9BACT</name>
<evidence type="ECO:0000256" key="2">
    <source>
        <dbReference type="ARBA" id="ARBA00022884"/>
    </source>
</evidence>
<dbReference type="Gene3D" id="2.40.280.10">
    <property type="match status" value="1"/>
</dbReference>
<keyword evidence="2 3" id="KW-0694">RNA-binding</keyword>
<reference evidence="4" key="2">
    <citation type="journal article" date="2021" name="Microbiome">
        <title>Successional dynamics and alternative stable states in a saline activated sludge microbial community over 9 years.</title>
        <authorList>
            <person name="Wang Y."/>
            <person name="Ye J."/>
            <person name="Ju F."/>
            <person name="Liu L."/>
            <person name="Boyd J.A."/>
            <person name="Deng Y."/>
            <person name="Parks D.H."/>
            <person name="Jiang X."/>
            <person name="Yin X."/>
            <person name="Woodcroft B.J."/>
            <person name="Tyson G.W."/>
            <person name="Hugenholtz P."/>
            <person name="Polz M.F."/>
            <person name="Zhang T."/>
        </authorList>
    </citation>
    <scope>NUCLEOTIDE SEQUENCE</scope>
    <source>
        <strain evidence="4">HKST-UBA12</strain>
    </source>
</reference>
<reference evidence="4" key="1">
    <citation type="submission" date="2020-04" db="EMBL/GenBank/DDBJ databases">
        <authorList>
            <person name="Zhang T."/>
        </authorList>
    </citation>
    <scope>NUCLEOTIDE SEQUENCE</scope>
    <source>
        <strain evidence="4">HKST-UBA12</strain>
    </source>
</reference>
<dbReference type="AlphaFoldDB" id="A0A955I788"/>
<dbReference type="GO" id="GO:0070930">
    <property type="term" value="P:trans-translation-dependent protein tagging"/>
    <property type="evidence" value="ECO:0007669"/>
    <property type="project" value="TreeGrafter"/>
</dbReference>
<dbReference type="SUPFAM" id="SSF74982">
    <property type="entry name" value="Small protein B (SmpB)"/>
    <property type="match status" value="1"/>
</dbReference>
<organism evidence="4 5">
    <name type="scientific">Candidatus Dojkabacteria bacterium</name>
    <dbReference type="NCBI Taxonomy" id="2099670"/>
    <lineage>
        <taxon>Bacteria</taxon>
        <taxon>Candidatus Dojkabacteria</taxon>
    </lineage>
</organism>
<comment type="subcellular location">
    <subcellularLocation>
        <location evidence="3">Cytoplasm</location>
    </subcellularLocation>
    <text evidence="3">The tmRNA-SmpB complex associates with stalled 70S ribosomes.</text>
</comment>
<dbReference type="InterPro" id="IPR023620">
    <property type="entry name" value="SmpB"/>
</dbReference>
<dbReference type="InterPro" id="IPR000037">
    <property type="entry name" value="SsrA-bd_prot"/>
</dbReference>
<dbReference type="EMBL" id="JAGQLI010000105">
    <property type="protein sequence ID" value="MCA9379182.1"/>
    <property type="molecule type" value="Genomic_DNA"/>
</dbReference>
<evidence type="ECO:0000313" key="5">
    <source>
        <dbReference type="Proteomes" id="UP000760819"/>
    </source>
</evidence>
<gene>
    <name evidence="3 4" type="primary">smpB</name>
    <name evidence="4" type="ORF">KC640_02030</name>
</gene>
<comment type="caution">
    <text evidence="4">The sequence shown here is derived from an EMBL/GenBank/DDBJ whole genome shotgun (WGS) entry which is preliminary data.</text>
</comment>
<protein>
    <recommendedName>
        <fullName evidence="3">SsrA-binding protein</fullName>
    </recommendedName>
    <alternativeName>
        <fullName evidence="3">Small protein B</fullName>
    </alternativeName>
</protein>
<dbReference type="NCBIfam" id="TIGR00086">
    <property type="entry name" value="smpB"/>
    <property type="match status" value="1"/>
</dbReference>
<evidence type="ECO:0000256" key="1">
    <source>
        <dbReference type="ARBA" id="ARBA00022490"/>
    </source>
</evidence>